<proteinExistence type="predicted"/>
<dbReference type="EMBL" id="FNRA01000001">
    <property type="protein sequence ID" value="SDZ83374.1"/>
    <property type="molecule type" value="Genomic_DNA"/>
</dbReference>
<evidence type="ECO:0000259" key="1">
    <source>
        <dbReference type="PROSITE" id="PS50106"/>
    </source>
</evidence>
<dbReference type="SUPFAM" id="SSF50156">
    <property type="entry name" value="PDZ domain-like"/>
    <property type="match status" value="1"/>
</dbReference>
<dbReference type="PROSITE" id="PS50106">
    <property type="entry name" value="PDZ"/>
    <property type="match status" value="1"/>
</dbReference>
<accession>A0A1H3WAD4</accession>
<dbReference type="STRING" id="425514.SAMN05443550_101143"/>
<dbReference type="AlphaFoldDB" id="A0A1H3WAD4"/>
<dbReference type="GO" id="GO:0006508">
    <property type="term" value="P:proteolysis"/>
    <property type="evidence" value="ECO:0007669"/>
    <property type="project" value="InterPro"/>
</dbReference>
<dbReference type="PROSITE" id="PS51257">
    <property type="entry name" value="PROKAR_LIPOPROTEIN"/>
    <property type="match status" value="1"/>
</dbReference>
<keyword evidence="3" id="KW-1185">Reference proteome</keyword>
<dbReference type="RefSeq" id="WP_090554224.1">
    <property type="nucleotide sequence ID" value="NZ_FNRA01000001.1"/>
</dbReference>
<gene>
    <name evidence="2" type="ORF">SAMN05443550_101143</name>
</gene>
<evidence type="ECO:0000313" key="2">
    <source>
        <dbReference type="EMBL" id="SDZ83374.1"/>
    </source>
</evidence>
<dbReference type="GO" id="GO:0030288">
    <property type="term" value="C:outer membrane-bounded periplasmic space"/>
    <property type="evidence" value="ECO:0007669"/>
    <property type="project" value="TreeGrafter"/>
</dbReference>
<dbReference type="Pfam" id="PF03572">
    <property type="entry name" value="Peptidase_S41"/>
    <property type="match status" value="1"/>
</dbReference>
<dbReference type="PANTHER" id="PTHR32060">
    <property type="entry name" value="TAIL-SPECIFIC PROTEASE"/>
    <property type="match status" value="1"/>
</dbReference>
<dbReference type="GO" id="GO:0008236">
    <property type="term" value="F:serine-type peptidase activity"/>
    <property type="evidence" value="ECO:0007669"/>
    <property type="project" value="InterPro"/>
</dbReference>
<organism evidence="2 3">
    <name type="scientific">Pedobacter hartonius</name>
    <dbReference type="NCBI Taxonomy" id="425514"/>
    <lineage>
        <taxon>Bacteria</taxon>
        <taxon>Pseudomonadati</taxon>
        <taxon>Bacteroidota</taxon>
        <taxon>Sphingobacteriia</taxon>
        <taxon>Sphingobacteriales</taxon>
        <taxon>Sphingobacteriaceae</taxon>
        <taxon>Pedobacter</taxon>
    </lineage>
</organism>
<dbReference type="Gene3D" id="3.30.750.170">
    <property type="match status" value="1"/>
</dbReference>
<dbReference type="Gene3D" id="3.90.226.10">
    <property type="entry name" value="2-enoyl-CoA Hydratase, Chain A, domain 1"/>
    <property type="match status" value="1"/>
</dbReference>
<dbReference type="InterPro" id="IPR001478">
    <property type="entry name" value="PDZ"/>
</dbReference>
<feature type="domain" description="PDZ" evidence="1">
    <location>
        <begin position="83"/>
        <end position="153"/>
    </location>
</feature>
<reference evidence="2 3" key="1">
    <citation type="submission" date="2016-10" db="EMBL/GenBank/DDBJ databases">
        <authorList>
            <person name="de Groot N.N."/>
        </authorList>
    </citation>
    <scope>NUCLEOTIDE SEQUENCE [LARGE SCALE GENOMIC DNA]</scope>
    <source>
        <strain evidence="2 3">DSM 19033</strain>
    </source>
</reference>
<dbReference type="PANTHER" id="PTHR32060:SF30">
    <property type="entry name" value="CARBOXY-TERMINAL PROCESSING PROTEASE CTPA"/>
    <property type="match status" value="1"/>
</dbReference>
<sequence length="457" mass="49662">MKKSSQVIGVLSAVIMMCFGTGCRKTGDQPDDIAGSYENINSWVLDSMKVYYYWNSSLPDYINRSGDPSAFFKIIKHPSDRFSVLVNPDLPGTYPPSLVHTLGFDLITFQHADGTVETMVTLVVPGSGAEVQGLLRGDIVETINGTQPTVANIISLTDKVIGNQAAELEIKGRTGKVTLSRLSSSEAPVYTYKTFQSAGKTYGYLFLNSFEDAAVNELTQAFSYFKQQQVQELLLDLRYNPGGSVSVAAALAAMIAPAATEGDIFVEYRGNAKAGIRKSSFSAELAKLPSSIRKGFSQFSAYRLGINRVYILSGGHTASAAELTINALKPYITVIQLGKQSLGKDMASFVIKDYRNPQLVPKWEIYPIVFKLYNSAGKGDYSNGLVPDQVVDELSALPLKPFGDLADPLIRRCLALPSAGAIAGLKDRPEGSLPVILFDSRDREDLRPAGIIVARRQ</sequence>
<dbReference type="CDD" id="cd07561">
    <property type="entry name" value="Peptidase_S41_CPP_like"/>
    <property type="match status" value="1"/>
</dbReference>
<dbReference type="GO" id="GO:0007165">
    <property type="term" value="P:signal transduction"/>
    <property type="evidence" value="ECO:0007669"/>
    <property type="project" value="TreeGrafter"/>
</dbReference>
<dbReference type="OrthoDB" id="7168509at2"/>
<dbReference type="Proteomes" id="UP000198850">
    <property type="component" value="Unassembled WGS sequence"/>
</dbReference>
<dbReference type="InterPro" id="IPR029045">
    <property type="entry name" value="ClpP/crotonase-like_dom_sf"/>
</dbReference>
<dbReference type="InterPro" id="IPR041613">
    <property type="entry name" value="Pept_S41_N"/>
</dbReference>
<dbReference type="InterPro" id="IPR005151">
    <property type="entry name" value="Tail-specific_protease"/>
</dbReference>
<dbReference type="GO" id="GO:0004175">
    <property type="term" value="F:endopeptidase activity"/>
    <property type="evidence" value="ECO:0007669"/>
    <property type="project" value="TreeGrafter"/>
</dbReference>
<name>A0A1H3WAD4_9SPHI</name>
<evidence type="ECO:0000313" key="3">
    <source>
        <dbReference type="Proteomes" id="UP000198850"/>
    </source>
</evidence>
<dbReference type="SUPFAM" id="SSF52096">
    <property type="entry name" value="ClpP/crotonase"/>
    <property type="match status" value="1"/>
</dbReference>
<protein>
    <submittedName>
        <fullName evidence="2">Peptidase family S41</fullName>
    </submittedName>
</protein>
<dbReference type="Gene3D" id="2.30.42.10">
    <property type="match status" value="1"/>
</dbReference>
<dbReference type="Pfam" id="PF18294">
    <property type="entry name" value="Pept_S41_N"/>
    <property type="match status" value="1"/>
</dbReference>
<dbReference type="InterPro" id="IPR036034">
    <property type="entry name" value="PDZ_sf"/>
</dbReference>